<dbReference type="SUPFAM" id="SSF51197">
    <property type="entry name" value="Clavaminate synthase-like"/>
    <property type="match status" value="1"/>
</dbReference>
<dbReference type="EMBL" id="JAFEJA010000001">
    <property type="protein sequence ID" value="MBM9618223.1"/>
    <property type="molecule type" value="Genomic_DNA"/>
</dbReference>
<name>A0ABS2UL02_9ACTN</name>
<dbReference type="PANTHER" id="PTHR20883:SF46">
    <property type="entry name" value="PHYTANOYL-COA HYDROXYLASE"/>
    <property type="match status" value="1"/>
</dbReference>
<evidence type="ECO:0000313" key="2">
    <source>
        <dbReference type="Proteomes" id="UP000664109"/>
    </source>
</evidence>
<proteinExistence type="predicted"/>
<sequence>MTRTTLGDVRRFAFWEDPGGTAARGHGFEDGILPDDVQVVVDERLRVHLPGSRTPLAADRRSDWALFCQENFGLRSDLWPHFERHPLNENFTWDPIGETGRRILTEAEAHQYNEQGYVILEDVFDKGFLQRLTDELDEHDARRLATLRRTGDAEAEKRMSFGAQPSRRLRMVQQLCVLPLFQHLGHDIIGPDVRLYWDQSVYKPARCSDPFPWHQDTGYTFVDYEQLFTVWIALTDVDVESGCLRVLPGGHRVGTLRHHRSEFGNYVFGEDPKGMTPVPMKAGSMAVFTATLPHMTGGNERGWTRKAIMMEYAPDGMQRIALDPWGRQVKTPANYMDSHYLILKDGVPVEPSL</sequence>
<dbReference type="Gene3D" id="2.60.120.620">
    <property type="entry name" value="q2cbj1_9rhob like domain"/>
    <property type="match status" value="1"/>
</dbReference>
<organism evidence="1 2">
    <name type="scientific">Streptomyces zhihengii</name>
    <dbReference type="NCBI Taxonomy" id="1818004"/>
    <lineage>
        <taxon>Bacteria</taxon>
        <taxon>Bacillati</taxon>
        <taxon>Actinomycetota</taxon>
        <taxon>Actinomycetes</taxon>
        <taxon>Kitasatosporales</taxon>
        <taxon>Streptomycetaceae</taxon>
        <taxon>Streptomyces</taxon>
    </lineage>
</organism>
<dbReference type="PANTHER" id="PTHR20883">
    <property type="entry name" value="PHYTANOYL-COA DIOXYGENASE DOMAIN CONTAINING 1"/>
    <property type="match status" value="1"/>
</dbReference>
<gene>
    <name evidence="1" type="ORF">JE024_05595</name>
</gene>
<accession>A0ABS2UL02</accession>
<keyword evidence="1" id="KW-0223">Dioxygenase</keyword>
<dbReference type="Pfam" id="PF05721">
    <property type="entry name" value="PhyH"/>
    <property type="match status" value="1"/>
</dbReference>
<dbReference type="InterPro" id="IPR008775">
    <property type="entry name" value="Phytyl_CoA_dOase-like"/>
</dbReference>
<reference evidence="1 2" key="1">
    <citation type="journal article" date="2016" name="Arch. Microbiol.">
        <title>Streptomyces zhihengii sp. nov., isolated from rhizospheric soil of Psammosilene tunicoides.</title>
        <authorList>
            <person name="Huang M.J."/>
            <person name="Fei J.J."/>
            <person name="Salam N."/>
            <person name="Kim C.J."/>
            <person name="Hozzein W.N."/>
            <person name="Xiao M."/>
            <person name="Huang H.Q."/>
            <person name="Li W.J."/>
        </authorList>
    </citation>
    <scope>NUCLEOTIDE SEQUENCE [LARGE SCALE GENOMIC DNA]</scope>
    <source>
        <strain evidence="1 2">YIM T102</strain>
    </source>
</reference>
<dbReference type="Proteomes" id="UP000664109">
    <property type="component" value="Unassembled WGS sequence"/>
</dbReference>
<evidence type="ECO:0000313" key="1">
    <source>
        <dbReference type="EMBL" id="MBM9618223.1"/>
    </source>
</evidence>
<keyword evidence="1" id="KW-0560">Oxidoreductase</keyword>
<keyword evidence="2" id="KW-1185">Reference proteome</keyword>
<dbReference type="GO" id="GO:0051213">
    <property type="term" value="F:dioxygenase activity"/>
    <property type="evidence" value="ECO:0007669"/>
    <property type="project" value="UniProtKB-KW"/>
</dbReference>
<dbReference type="RefSeq" id="WP_205372517.1">
    <property type="nucleotide sequence ID" value="NZ_JAFEJA010000001.1"/>
</dbReference>
<protein>
    <submittedName>
        <fullName evidence="1">Phytanoyl-CoA dioxygenase family protein</fullName>
    </submittedName>
</protein>
<comment type="caution">
    <text evidence="1">The sequence shown here is derived from an EMBL/GenBank/DDBJ whole genome shotgun (WGS) entry which is preliminary data.</text>
</comment>